<sequence>MIVSIALFTAAAYGLRLYSQTRYALGDTYRTLNNGKVATAIKDKKPFAALLLGVDTGADGRIDKGNSDTMIVVVVNPAKKKTTMISIPRDTAAQLIGTEHFNMQKINAAYNVGGSDMAINTVSKLTNVPINYFLTVNMGALEKIVDAVGGIDVNVPFSFTSHHTNNEHFTKGPMHLDGKMALVYSRMRYEDPNGDYGRQARQQQVIKAILKKATSMDALGNFTDLLNTVSKNIATNLSFDDMLGVFQNYRAAATTVSSDHLAGKNAWVYPGPASYQIPSTEELQRVSDKLRKALDLEPETINNQNVRENNANTSFDFNSDQDQTYTIFNPEE</sequence>
<evidence type="ECO:0000313" key="4">
    <source>
        <dbReference type="Proteomes" id="UP000050969"/>
    </source>
</evidence>
<gene>
    <name evidence="3" type="ORF">IV56_GL001784</name>
</gene>
<reference evidence="3 4" key="1">
    <citation type="journal article" date="2015" name="Genome Announc.">
        <title>Expanding the biotechnology potential of lactobacilli through comparative genomics of 213 strains and associated genera.</title>
        <authorList>
            <person name="Sun Z."/>
            <person name="Harris H.M."/>
            <person name="McCann A."/>
            <person name="Guo C."/>
            <person name="Argimon S."/>
            <person name="Zhang W."/>
            <person name="Yang X."/>
            <person name="Jeffery I.B."/>
            <person name="Cooney J.C."/>
            <person name="Kagawa T.F."/>
            <person name="Liu W."/>
            <person name="Song Y."/>
            <person name="Salvetti E."/>
            <person name="Wrobel A."/>
            <person name="Rasinkangas P."/>
            <person name="Parkhill J."/>
            <person name="Rea M.C."/>
            <person name="O'Sullivan O."/>
            <person name="Ritari J."/>
            <person name="Douillard F.P."/>
            <person name="Paul Ross R."/>
            <person name="Yang R."/>
            <person name="Briner A.E."/>
            <person name="Felis G.E."/>
            <person name="de Vos W.M."/>
            <person name="Barrangou R."/>
            <person name="Klaenhammer T.R."/>
            <person name="Caufield P.W."/>
            <person name="Cui Y."/>
            <person name="Zhang H."/>
            <person name="O'Toole P.W."/>
        </authorList>
    </citation>
    <scope>NUCLEOTIDE SEQUENCE [LARGE SCALE GENOMIC DNA]</scope>
    <source>
        <strain evidence="3 4">DSM 24301</strain>
    </source>
</reference>
<dbReference type="PATRIC" id="fig|1293598.4.peg.1858"/>
<dbReference type="AlphaFoldDB" id="A0A0R2MWT1"/>
<name>A0A0R2MWT1_9LACO</name>
<evidence type="ECO:0000256" key="1">
    <source>
        <dbReference type="ARBA" id="ARBA00006068"/>
    </source>
</evidence>
<dbReference type="Proteomes" id="UP000050969">
    <property type="component" value="Unassembled WGS sequence"/>
</dbReference>
<comment type="similarity">
    <text evidence="1">Belongs to the LytR/CpsA/Psr (LCP) family.</text>
</comment>
<protein>
    <submittedName>
        <fullName evidence="3">Transcriptional regulator</fullName>
    </submittedName>
</protein>
<evidence type="ECO:0000259" key="2">
    <source>
        <dbReference type="Pfam" id="PF03816"/>
    </source>
</evidence>
<keyword evidence="4" id="KW-1185">Reference proteome</keyword>
<dbReference type="InterPro" id="IPR050922">
    <property type="entry name" value="LytR/CpsA/Psr_CW_biosynth"/>
</dbReference>
<feature type="domain" description="Cell envelope-related transcriptional attenuator" evidence="2">
    <location>
        <begin position="66"/>
        <end position="214"/>
    </location>
</feature>
<dbReference type="Gene3D" id="3.40.630.190">
    <property type="entry name" value="LCP protein"/>
    <property type="match status" value="1"/>
</dbReference>
<dbReference type="PANTHER" id="PTHR33392">
    <property type="entry name" value="POLYISOPRENYL-TEICHOIC ACID--PEPTIDOGLYCAN TEICHOIC ACID TRANSFERASE TAGU"/>
    <property type="match status" value="1"/>
</dbReference>
<dbReference type="STRING" id="1293598.IV56_GL001784"/>
<evidence type="ECO:0000313" key="3">
    <source>
        <dbReference type="EMBL" id="KRO17989.1"/>
    </source>
</evidence>
<dbReference type="NCBIfam" id="TIGR00350">
    <property type="entry name" value="lytR_cpsA_psr"/>
    <property type="match status" value="1"/>
</dbReference>
<dbReference type="Pfam" id="PF03816">
    <property type="entry name" value="LytR_cpsA_psr"/>
    <property type="match status" value="1"/>
</dbReference>
<organism evidence="3 4">
    <name type="scientific">Lacticaseibacillus saniviri JCM 17471 = DSM 24301</name>
    <dbReference type="NCBI Taxonomy" id="1293598"/>
    <lineage>
        <taxon>Bacteria</taxon>
        <taxon>Bacillati</taxon>
        <taxon>Bacillota</taxon>
        <taxon>Bacilli</taxon>
        <taxon>Lactobacillales</taxon>
        <taxon>Lactobacillaceae</taxon>
        <taxon>Lacticaseibacillus</taxon>
    </lineage>
</organism>
<dbReference type="InterPro" id="IPR004474">
    <property type="entry name" value="LytR_CpsA_psr"/>
</dbReference>
<proteinExistence type="inferred from homology"/>
<dbReference type="PANTHER" id="PTHR33392:SF6">
    <property type="entry name" value="POLYISOPRENYL-TEICHOIC ACID--PEPTIDOGLYCAN TEICHOIC ACID TRANSFERASE TAGU"/>
    <property type="match status" value="1"/>
</dbReference>
<comment type="caution">
    <text evidence="3">The sequence shown here is derived from an EMBL/GenBank/DDBJ whole genome shotgun (WGS) entry which is preliminary data.</text>
</comment>
<dbReference type="EMBL" id="JQCE01000006">
    <property type="protein sequence ID" value="KRO17989.1"/>
    <property type="molecule type" value="Genomic_DNA"/>
</dbReference>
<accession>A0A0R2MWT1</accession>